<reference evidence="2" key="1">
    <citation type="submission" date="2021-01" db="EMBL/GenBank/DDBJ databases">
        <authorList>
            <person name="Corre E."/>
            <person name="Pelletier E."/>
            <person name="Niang G."/>
            <person name="Scheremetjew M."/>
            <person name="Finn R."/>
            <person name="Kale V."/>
            <person name="Holt S."/>
            <person name="Cochrane G."/>
            <person name="Meng A."/>
            <person name="Brown T."/>
            <person name="Cohen L."/>
        </authorList>
    </citation>
    <scope>NUCLEOTIDE SEQUENCE</scope>
    <source>
        <strain evidence="2">CCAP1064/1</strain>
    </source>
</reference>
<organism evidence="2">
    <name type="scientific">Proboscia inermis</name>
    <dbReference type="NCBI Taxonomy" id="420281"/>
    <lineage>
        <taxon>Eukaryota</taxon>
        <taxon>Sar</taxon>
        <taxon>Stramenopiles</taxon>
        <taxon>Ochrophyta</taxon>
        <taxon>Bacillariophyta</taxon>
        <taxon>Coscinodiscophyceae</taxon>
        <taxon>Rhizosoleniophycidae</taxon>
        <taxon>Rhizosoleniales</taxon>
        <taxon>Rhizosoleniaceae</taxon>
        <taxon>Proboscia</taxon>
    </lineage>
</organism>
<evidence type="ECO:0000313" key="2">
    <source>
        <dbReference type="EMBL" id="CAD8422619.1"/>
    </source>
</evidence>
<proteinExistence type="predicted"/>
<evidence type="ECO:0000256" key="1">
    <source>
        <dbReference type="SAM" id="MobiDB-lite"/>
    </source>
</evidence>
<feature type="region of interest" description="Disordered" evidence="1">
    <location>
        <begin position="92"/>
        <end position="119"/>
    </location>
</feature>
<gene>
    <name evidence="2" type="ORF">PINE0816_LOCUS18776</name>
</gene>
<sequence length="119" mass="12996">MTLSDTVNLARRLTSRAENADVQEDYHILSIDDCQAMAIALKGKLNKLPSECSQYVGTAYQKEQAKKTITETSAGDANIAFEGMGAAAASVKAERNKGRVTQAVMQRRYTSRSNKPPNK</sequence>
<dbReference type="AlphaFoldDB" id="A0A7S0GKV0"/>
<accession>A0A7S0GKV0</accession>
<protein>
    <submittedName>
        <fullName evidence="2">Uncharacterized protein</fullName>
    </submittedName>
</protein>
<dbReference type="EMBL" id="HBEL01040331">
    <property type="protein sequence ID" value="CAD8422619.1"/>
    <property type="molecule type" value="Transcribed_RNA"/>
</dbReference>
<name>A0A7S0GKV0_9STRA</name>